<proteinExistence type="predicted"/>
<evidence type="ECO:0000313" key="1">
    <source>
        <dbReference type="EMBL" id="PKC01678.1"/>
    </source>
</evidence>
<dbReference type="EMBL" id="LLXJ01001543">
    <property type="protein sequence ID" value="PKC01678.1"/>
    <property type="molecule type" value="Genomic_DNA"/>
</dbReference>
<evidence type="ECO:0000313" key="2">
    <source>
        <dbReference type="Proteomes" id="UP000232722"/>
    </source>
</evidence>
<protein>
    <submittedName>
        <fullName evidence="1">Uncharacterized protein</fullName>
    </submittedName>
</protein>
<organism evidence="1 2">
    <name type="scientific">Rhizophagus irregularis</name>
    <dbReference type="NCBI Taxonomy" id="588596"/>
    <lineage>
        <taxon>Eukaryota</taxon>
        <taxon>Fungi</taxon>
        <taxon>Fungi incertae sedis</taxon>
        <taxon>Mucoromycota</taxon>
        <taxon>Glomeromycotina</taxon>
        <taxon>Glomeromycetes</taxon>
        <taxon>Glomerales</taxon>
        <taxon>Glomeraceae</taxon>
        <taxon>Rhizophagus</taxon>
    </lineage>
</organism>
<dbReference type="VEuPathDB" id="FungiDB:FUN_011385"/>
<reference evidence="1 2" key="1">
    <citation type="submission" date="2016-04" db="EMBL/GenBank/DDBJ databases">
        <title>Genome analyses suggest a sexual origin of heterokaryosis in a supposedly ancient asexual fungus.</title>
        <authorList>
            <person name="Ropars J."/>
            <person name="Sedzielewska K."/>
            <person name="Noel J."/>
            <person name="Charron P."/>
            <person name="Farinelli L."/>
            <person name="Marton T."/>
            <person name="Kruger M."/>
            <person name="Pelin A."/>
            <person name="Brachmann A."/>
            <person name="Corradi N."/>
        </authorList>
    </citation>
    <scope>NUCLEOTIDE SEQUENCE [LARGE SCALE GENOMIC DNA]</scope>
    <source>
        <strain evidence="1 2">A5</strain>
    </source>
</reference>
<dbReference type="VEuPathDB" id="FungiDB:RhiirFUN_012672"/>
<sequence length="123" mass="13891">MSFLRVFRRGNETPVEKLARKCGKRFNDIPTMPGCRNGIAEQTQNAIVTVFTTNRGIDVKGLNTVFLFRTNDDLGQCENHIPRWSRHQNGIPDVCVSAVVVHKLTLSGQIDVAPFDYAFNQNR</sequence>
<reference evidence="1 2" key="2">
    <citation type="submission" date="2017-09" db="EMBL/GenBank/DDBJ databases">
        <title>Extensive intraspecific genome diversity in a model arbuscular mycorrhizal fungus.</title>
        <authorList>
            <person name="Chen E.C."/>
            <person name="Morin E."/>
            <person name="Beaudet D."/>
            <person name="Noel J."/>
            <person name="Ndikumana S."/>
            <person name="Charron P."/>
            <person name="St-Onge C."/>
            <person name="Giorgi J."/>
            <person name="Grigoriev I.V."/>
            <person name="Roux C."/>
            <person name="Martin F.M."/>
            <person name="Corradi N."/>
        </authorList>
    </citation>
    <scope>NUCLEOTIDE SEQUENCE [LARGE SCALE GENOMIC DNA]</scope>
    <source>
        <strain evidence="1 2">A5</strain>
    </source>
</reference>
<gene>
    <name evidence="1" type="ORF">RhiirA5_426315</name>
</gene>
<comment type="caution">
    <text evidence="1">The sequence shown here is derived from an EMBL/GenBank/DDBJ whole genome shotgun (WGS) entry which is preliminary data.</text>
</comment>
<name>A0A2N0P4C7_9GLOM</name>
<accession>A0A2N0P4C7</accession>
<dbReference type="AlphaFoldDB" id="A0A2N0P4C7"/>
<dbReference type="Proteomes" id="UP000232722">
    <property type="component" value="Unassembled WGS sequence"/>
</dbReference>
<dbReference type="VEuPathDB" id="FungiDB:RhiirA1_467907"/>